<gene>
    <name evidence="1" type="ORF">CEXT_281981</name>
</gene>
<proteinExistence type="predicted"/>
<keyword evidence="2" id="KW-1185">Reference proteome</keyword>
<organism evidence="1 2">
    <name type="scientific">Caerostris extrusa</name>
    <name type="common">Bark spider</name>
    <name type="synonym">Caerostris bankana</name>
    <dbReference type="NCBI Taxonomy" id="172846"/>
    <lineage>
        <taxon>Eukaryota</taxon>
        <taxon>Metazoa</taxon>
        <taxon>Ecdysozoa</taxon>
        <taxon>Arthropoda</taxon>
        <taxon>Chelicerata</taxon>
        <taxon>Arachnida</taxon>
        <taxon>Araneae</taxon>
        <taxon>Araneomorphae</taxon>
        <taxon>Entelegynae</taxon>
        <taxon>Araneoidea</taxon>
        <taxon>Araneidae</taxon>
        <taxon>Caerostris</taxon>
    </lineage>
</organism>
<dbReference type="AlphaFoldDB" id="A0AAV4TS59"/>
<comment type="caution">
    <text evidence="1">The sequence shown here is derived from an EMBL/GenBank/DDBJ whole genome shotgun (WGS) entry which is preliminary data.</text>
</comment>
<accession>A0AAV4TS59</accession>
<dbReference type="Proteomes" id="UP001054945">
    <property type="component" value="Unassembled WGS sequence"/>
</dbReference>
<evidence type="ECO:0000313" key="2">
    <source>
        <dbReference type="Proteomes" id="UP001054945"/>
    </source>
</evidence>
<evidence type="ECO:0000313" key="1">
    <source>
        <dbReference type="EMBL" id="GIY48321.1"/>
    </source>
</evidence>
<protein>
    <submittedName>
        <fullName evidence="1">Uncharacterized protein</fullName>
    </submittedName>
</protein>
<reference evidence="1 2" key="1">
    <citation type="submission" date="2021-06" db="EMBL/GenBank/DDBJ databases">
        <title>Caerostris extrusa draft genome.</title>
        <authorList>
            <person name="Kono N."/>
            <person name="Arakawa K."/>
        </authorList>
    </citation>
    <scope>NUCLEOTIDE SEQUENCE [LARGE SCALE GENOMIC DNA]</scope>
</reference>
<name>A0AAV4TS59_CAEEX</name>
<sequence>MALSLVKRRIRKREGEVQLYLANFVETLATNLYKPTQIHNVDYIDSEQINKKLGEIRILPLLQQVELEKLCFWNSLQSKTFDEIWIWALLQQVALERILFNKQFDKEVKAT</sequence>
<dbReference type="EMBL" id="BPLR01011702">
    <property type="protein sequence ID" value="GIY48321.1"/>
    <property type="molecule type" value="Genomic_DNA"/>
</dbReference>